<organism evidence="2 3">
    <name type="scientific">Lactiplantibacillus garii</name>
    <dbReference type="NCBI Taxonomy" id="2306423"/>
    <lineage>
        <taxon>Bacteria</taxon>
        <taxon>Bacillati</taxon>
        <taxon>Bacillota</taxon>
        <taxon>Bacilli</taxon>
        <taxon>Lactobacillales</taxon>
        <taxon>Lactobacillaceae</taxon>
        <taxon>Lactiplantibacillus</taxon>
    </lineage>
</organism>
<feature type="compositionally biased region" description="Low complexity" evidence="1">
    <location>
        <begin position="57"/>
        <end position="119"/>
    </location>
</feature>
<evidence type="ECO:0000313" key="3">
    <source>
        <dbReference type="Proteomes" id="UP000283633"/>
    </source>
</evidence>
<evidence type="ECO:0000313" key="2">
    <source>
        <dbReference type="EMBL" id="RRK10062.1"/>
    </source>
</evidence>
<accession>A0A426D614</accession>
<protein>
    <recommendedName>
        <fullName evidence="4">Extracellular protein</fullName>
    </recommendedName>
</protein>
<evidence type="ECO:0000256" key="1">
    <source>
        <dbReference type="SAM" id="MobiDB-lite"/>
    </source>
</evidence>
<evidence type="ECO:0008006" key="4">
    <source>
        <dbReference type="Google" id="ProtNLM"/>
    </source>
</evidence>
<dbReference type="Proteomes" id="UP000283633">
    <property type="component" value="Unassembled WGS sequence"/>
</dbReference>
<reference evidence="2 3" key="1">
    <citation type="submission" date="2018-08" db="EMBL/GenBank/DDBJ databases">
        <title>Genome Lactobacillus garii FI11369.</title>
        <authorList>
            <person name="Diaz M."/>
            <person name="Narbad A."/>
        </authorList>
    </citation>
    <scope>NUCLEOTIDE SEQUENCE [LARGE SCALE GENOMIC DNA]</scope>
    <source>
        <strain evidence="2 3">FI11369</strain>
    </source>
</reference>
<comment type="caution">
    <text evidence="2">The sequence shown here is derived from an EMBL/GenBank/DDBJ whole genome shotgun (WGS) entry which is preliminary data.</text>
</comment>
<sequence>MKKMLVSGVVVAGIAIFGGGVYLWPKSSQVSSSQAAMSSSIATAQTSHKTTKKSVAKRAAAVSATQSGTSSASSSTSGTTEQQESHSGQSSSTVAGTSSTAGTSSHPSTDGSTTSSTTGRQLTAAQLDNWVWTQIDRQYQGASVTKSDFAFQQYSRHGLVYVDVYENSDSEANHLAGRFRVNAQGSLEQQSLANGSTWRIVSSTPTN</sequence>
<dbReference type="OrthoDB" id="2329784at2"/>
<keyword evidence="3" id="KW-1185">Reference proteome</keyword>
<dbReference type="EMBL" id="QWZQ01000030">
    <property type="protein sequence ID" value="RRK10062.1"/>
    <property type="molecule type" value="Genomic_DNA"/>
</dbReference>
<dbReference type="AlphaFoldDB" id="A0A426D614"/>
<gene>
    <name evidence="2" type="ORF">D1831_09235</name>
</gene>
<name>A0A426D614_9LACO</name>
<dbReference type="RefSeq" id="WP_125072647.1">
    <property type="nucleotide sequence ID" value="NZ_QWZQ01000030.1"/>
</dbReference>
<proteinExistence type="predicted"/>
<feature type="region of interest" description="Disordered" evidence="1">
    <location>
        <begin position="43"/>
        <end position="119"/>
    </location>
</feature>